<comment type="caution">
    <text evidence="2">The sequence shown here is derived from an EMBL/GenBank/DDBJ whole genome shotgun (WGS) entry which is preliminary data.</text>
</comment>
<name>X1C6G8_9ZZZZ</name>
<proteinExistence type="predicted"/>
<feature type="transmembrane region" description="Helical" evidence="1">
    <location>
        <begin position="12"/>
        <end position="35"/>
    </location>
</feature>
<sequence length="55" mass="6506">MYDKKSSFIRKIPLHTILSIIMMIITALMIIYNFFTHKYQTAGYISYDSVIILFP</sequence>
<accession>X1C6G8</accession>
<keyword evidence="1" id="KW-0472">Membrane</keyword>
<keyword evidence="1" id="KW-0812">Transmembrane</keyword>
<dbReference type="AlphaFoldDB" id="X1C6G8"/>
<keyword evidence="1" id="KW-1133">Transmembrane helix</keyword>
<gene>
    <name evidence="2" type="ORF">S01H4_23706</name>
</gene>
<evidence type="ECO:0000256" key="1">
    <source>
        <dbReference type="SAM" id="Phobius"/>
    </source>
</evidence>
<protein>
    <submittedName>
        <fullName evidence="2">Uncharacterized protein</fullName>
    </submittedName>
</protein>
<feature type="non-terminal residue" evidence="2">
    <location>
        <position position="55"/>
    </location>
</feature>
<reference evidence="2" key="1">
    <citation type="journal article" date="2014" name="Front. Microbiol.">
        <title>High frequency of phylogenetically diverse reductive dehalogenase-homologous genes in deep subseafloor sedimentary metagenomes.</title>
        <authorList>
            <person name="Kawai M."/>
            <person name="Futagami T."/>
            <person name="Toyoda A."/>
            <person name="Takaki Y."/>
            <person name="Nishi S."/>
            <person name="Hori S."/>
            <person name="Arai W."/>
            <person name="Tsubouchi T."/>
            <person name="Morono Y."/>
            <person name="Uchiyama I."/>
            <person name="Ito T."/>
            <person name="Fujiyama A."/>
            <person name="Inagaki F."/>
            <person name="Takami H."/>
        </authorList>
    </citation>
    <scope>NUCLEOTIDE SEQUENCE</scope>
    <source>
        <strain evidence="2">Expedition CK06-06</strain>
    </source>
</reference>
<dbReference type="EMBL" id="BART01011039">
    <property type="protein sequence ID" value="GAG79991.1"/>
    <property type="molecule type" value="Genomic_DNA"/>
</dbReference>
<evidence type="ECO:0000313" key="2">
    <source>
        <dbReference type="EMBL" id="GAG79991.1"/>
    </source>
</evidence>
<organism evidence="2">
    <name type="scientific">marine sediment metagenome</name>
    <dbReference type="NCBI Taxonomy" id="412755"/>
    <lineage>
        <taxon>unclassified sequences</taxon>
        <taxon>metagenomes</taxon>
        <taxon>ecological metagenomes</taxon>
    </lineage>
</organism>